<proteinExistence type="predicted"/>
<evidence type="ECO:0000259" key="2">
    <source>
        <dbReference type="PROSITE" id="PS50017"/>
    </source>
</evidence>
<dbReference type="InterPro" id="IPR011029">
    <property type="entry name" value="DEATH-like_dom_sf"/>
</dbReference>
<evidence type="ECO:0000256" key="1">
    <source>
        <dbReference type="SAM" id="MobiDB-lite"/>
    </source>
</evidence>
<dbReference type="SUPFAM" id="SSF47986">
    <property type="entry name" value="DEATH domain"/>
    <property type="match status" value="1"/>
</dbReference>
<evidence type="ECO:0000313" key="3">
    <source>
        <dbReference type="EMBL" id="VDI63764.1"/>
    </source>
</evidence>
<gene>
    <name evidence="3" type="ORF">MGAL_10B034471</name>
</gene>
<dbReference type="GO" id="GO:0007165">
    <property type="term" value="P:signal transduction"/>
    <property type="evidence" value="ECO:0007669"/>
    <property type="project" value="InterPro"/>
</dbReference>
<protein>
    <recommendedName>
        <fullName evidence="2">Death domain-containing protein</fullName>
    </recommendedName>
</protein>
<dbReference type="CDD" id="cd01670">
    <property type="entry name" value="Death"/>
    <property type="match status" value="1"/>
</dbReference>
<evidence type="ECO:0000313" key="4">
    <source>
        <dbReference type="Proteomes" id="UP000596742"/>
    </source>
</evidence>
<feature type="domain" description="Death" evidence="2">
    <location>
        <begin position="32"/>
        <end position="118"/>
    </location>
</feature>
<dbReference type="EMBL" id="UYJE01008416">
    <property type="protein sequence ID" value="VDI63764.1"/>
    <property type="molecule type" value="Genomic_DNA"/>
</dbReference>
<dbReference type="PROSITE" id="PS50017">
    <property type="entry name" value="DEATH_DOMAIN"/>
    <property type="match status" value="1"/>
</dbReference>
<name>A0A8B6GHI5_MYTGA</name>
<dbReference type="OrthoDB" id="10503482at2759"/>
<keyword evidence="4" id="KW-1185">Reference proteome</keyword>
<feature type="compositionally biased region" description="Polar residues" evidence="1">
    <location>
        <begin position="1"/>
        <end position="12"/>
    </location>
</feature>
<organism evidence="3 4">
    <name type="scientific">Mytilus galloprovincialis</name>
    <name type="common">Mediterranean mussel</name>
    <dbReference type="NCBI Taxonomy" id="29158"/>
    <lineage>
        <taxon>Eukaryota</taxon>
        <taxon>Metazoa</taxon>
        <taxon>Spiralia</taxon>
        <taxon>Lophotrochozoa</taxon>
        <taxon>Mollusca</taxon>
        <taxon>Bivalvia</taxon>
        <taxon>Autobranchia</taxon>
        <taxon>Pteriomorphia</taxon>
        <taxon>Mytilida</taxon>
        <taxon>Mytiloidea</taxon>
        <taxon>Mytilidae</taxon>
        <taxon>Mytilinae</taxon>
        <taxon>Mytilus</taxon>
    </lineage>
</organism>
<dbReference type="AlphaFoldDB" id="A0A8B6GHI5"/>
<dbReference type="InterPro" id="IPR000488">
    <property type="entry name" value="Death_dom"/>
</dbReference>
<feature type="non-terminal residue" evidence="3">
    <location>
        <position position="1"/>
    </location>
</feature>
<dbReference type="Proteomes" id="UP000596742">
    <property type="component" value="Unassembled WGS sequence"/>
</dbReference>
<comment type="caution">
    <text evidence="3">The sequence shown here is derived from an EMBL/GenBank/DDBJ whole genome shotgun (WGS) entry which is preliminary data.</text>
</comment>
<sequence length="121" mass="14028">VSMADTNNQLSESDTHNDAFDYNKLEQSAEIPEKEILSLAKKIGHEWQTLGIQLGYESATLNHLEEVYPSQPMWRNFVLLQQWCDVASRLHLNVRQYLAHLLFQNHLTHLADTLCTDYKSN</sequence>
<reference evidence="3" key="1">
    <citation type="submission" date="2018-11" db="EMBL/GenBank/DDBJ databases">
        <authorList>
            <person name="Alioto T."/>
            <person name="Alioto T."/>
        </authorList>
    </citation>
    <scope>NUCLEOTIDE SEQUENCE</scope>
</reference>
<accession>A0A8B6GHI5</accession>
<dbReference type="Gene3D" id="1.10.533.10">
    <property type="entry name" value="Death Domain, Fas"/>
    <property type="match status" value="1"/>
</dbReference>
<feature type="compositionally biased region" description="Basic and acidic residues" evidence="1">
    <location>
        <begin position="13"/>
        <end position="24"/>
    </location>
</feature>
<feature type="region of interest" description="Disordered" evidence="1">
    <location>
        <begin position="1"/>
        <end position="24"/>
    </location>
</feature>